<dbReference type="AlphaFoldDB" id="A0A7W2F5X9"/>
<gene>
    <name evidence="12" type="ORF">H3H39_01370</name>
</gene>
<dbReference type="GO" id="GO:0005886">
    <property type="term" value="C:plasma membrane"/>
    <property type="evidence" value="ECO:0007669"/>
    <property type="project" value="UniProtKB-SubCell"/>
</dbReference>
<keyword evidence="13" id="KW-1185">Reference proteome</keyword>
<keyword evidence="6" id="KW-0812">Transmembrane</keyword>
<dbReference type="Proteomes" id="UP000573499">
    <property type="component" value="Unassembled WGS sequence"/>
</dbReference>
<dbReference type="SUPFAM" id="SSF53067">
    <property type="entry name" value="Actin-like ATPase domain"/>
    <property type="match status" value="1"/>
</dbReference>
<keyword evidence="3" id="KW-0813">Transport</keyword>
<keyword evidence="4" id="KW-1003">Cell membrane</keyword>
<evidence type="ECO:0000256" key="9">
    <source>
        <dbReference type="ARBA" id="ARBA00023136"/>
    </source>
</evidence>
<evidence type="ECO:0000256" key="1">
    <source>
        <dbReference type="ARBA" id="ARBA00004377"/>
    </source>
</evidence>
<keyword evidence="9" id="KW-0472">Membrane</keyword>
<sequence length="415" mass="43325">MTTLFIRYPAKASIDSGAAQACPFALVGDGGNVLQQGASPLGSLADMVASARRVTLLLAAPDVTLLRVSVPPLSPARLKAALPALVEEHVLGDPADCVLAVGPALDGGAERTVAVAQRAWLEVLVKALQAQGAHSIALLPAQLCLPLQPGAVSAALSSNDGGCELTLRQSQTDGLGLALPAQPEAVLQTLRALAGDSPVTLYLSAAELRRYEALAFAQPAGQPAITLQEDQWAHWIAASRTAAPDLAAAVGASGTAARQWQRWRWPLRLAVLALAVNVAGMNIEWLRMKREAGQVQQSMLQIFKAAYPRETVILDPAAQMRKNIAAARADSGALAGDEFGALSAAFGEALNGLPNRNIIASLEYRERALQVKIKPNTVDAAAMGQIRAALAARKLDLSEAAPGVWKIRVGTGSKA</sequence>
<feature type="domain" description="GspL periplasmic" evidence="11">
    <location>
        <begin position="258"/>
        <end position="397"/>
    </location>
</feature>
<dbReference type="InterPro" id="IPR025691">
    <property type="entry name" value="GspL_pp_dom"/>
</dbReference>
<protein>
    <submittedName>
        <fullName evidence="12">General secretion pathway protein GspL</fullName>
    </submittedName>
</protein>
<evidence type="ECO:0000256" key="2">
    <source>
        <dbReference type="ARBA" id="ARBA00005318"/>
    </source>
</evidence>
<comment type="subcellular location">
    <subcellularLocation>
        <location evidence="1">Cell inner membrane</location>
        <topology evidence="1">Single-pass membrane protein</topology>
    </subcellularLocation>
</comment>
<evidence type="ECO:0000256" key="5">
    <source>
        <dbReference type="ARBA" id="ARBA00022519"/>
    </source>
</evidence>
<dbReference type="Gene3D" id="3.30.420.380">
    <property type="match status" value="1"/>
</dbReference>
<keyword evidence="5" id="KW-0997">Cell inner membrane</keyword>
<dbReference type="InterPro" id="IPR007812">
    <property type="entry name" value="T2SS_protein-GspL"/>
</dbReference>
<feature type="domain" description="GspL cytoplasmic actin-ATPase-like" evidence="10">
    <location>
        <begin position="35"/>
        <end position="182"/>
    </location>
</feature>
<evidence type="ECO:0000313" key="13">
    <source>
        <dbReference type="Proteomes" id="UP000573499"/>
    </source>
</evidence>
<evidence type="ECO:0000256" key="4">
    <source>
        <dbReference type="ARBA" id="ARBA00022475"/>
    </source>
</evidence>
<dbReference type="NCBIfam" id="TIGR01709">
    <property type="entry name" value="typeII_sec_gspL"/>
    <property type="match status" value="1"/>
</dbReference>
<dbReference type="GO" id="GO:0015628">
    <property type="term" value="P:protein secretion by the type II secretion system"/>
    <property type="evidence" value="ECO:0007669"/>
    <property type="project" value="InterPro"/>
</dbReference>
<accession>A0A7W2F5X9</accession>
<keyword evidence="7" id="KW-0653">Protein transport</keyword>
<keyword evidence="8" id="KW-1133">Transmembrane helix</keyword>
<organism evidence="12 13">
    <name type="scientific">Rugamonas apoptosis</name>
    <dbReference type="NCBI Taxonomy" id="2758570"/>
    <lineage>
        <taxon>Bacteria</taxon>
        <taxon>Pseudomonadati</taxon>
        <taxon>Pseudomonadota</taxon>
        <taxon>Betaproteobacteria</taxon>
        <taxon>Burkholderiales</taxon>
        <taxon>Oxalobacteraceae</taxon>
        <taxon>Telluria group</taxon>
        <taxon>Rugamonas</taxon>
    </lineage>
</organism>
<dbReference type="InterPro" id="IPR043129">
    <property type="entry name" value="ATPase_NBD"/>
</dbReference>
<dbReference type="RefSeq" id="WP_182151467.1">
    <property type="nucleotide sequence ID" value="NZ_JACEZU010000001.1"/>
</dbReference>
<evidence type="ECO:0000313" key="12">
    <source>
        <dbReference type="EMBL" id="MBA5685701.1"/>
    </source>
</evidence>
<evidence type="ECO:0000256" key="7">
    <source>
        <dbReference type="ARBA" id="ARBA00022927"/>
    </source>
</evidence>
<dbReference type="Pfam" id="PF12693">
    <property type="entry name" value="GspL_C"/>
    <property type="match status" value="1"/>
</dbReference>
<dbReference type="Pfam" id="PF05134">
    <property type="entry name" value="T2SSL"/>
    <property type="match status" value="1"/>
</dbReference>
<dbReference type="EMBL" id="JACEZU010000001">
    <property type="protein sequence ID" value="MBA5685701.1"/>
    <property type="molecule type" value="Genomic_DNA"/>
</dbReference>
<evidence type="ECO:0000256" key="3">
    <source>
        <dbReference type="ARBA" id="ARBA00022448"/>
    </source>
</evidence>
<name>A0A7W2F5X9_9BURK</name>
<comment type="similarity">
    <text evidence="2">Belongs to the GSP L family.</text>
</comment>
<evidence type="ECO:0000259" key="10">
    <source>
        <dbReference type="Pfam" id="PF05134"/>
    </source>
</evidence>
<proteinExistence type="inferred from homology"/>
<evidence type="ECO:0000259" key="11">
    <source>
        <dbReference type="Pfam" id="PF12693"/>
    </source>
</evidence>
<dbReference type="GO" id="GO:0009276">
    <property type="term" value="C:Gram-negative-bacterium-type cell wall"/>
    <property type="evidence" value="ECO:0007669"/>
    <property type="project" value="InterPro"/>
</dbReference>
<reference evidence="12 13" key="1">
    <citation type="submission" date="2020-07" db="EMBL/GenBank/DDBJ databases">
        <title>Novel species isolated from subtropical streams in China.</title>
        <authorList>
            <person name="Lu H."/>
        </authorList>
    </citation>
    <scope>NUCLEOTIDE SEQUENCE [LARGE SCALE GENOMIC DNA]</scope>
    <source>
        <strain evidence="12 13">LX47W</strain>
    </source>
</reference>
<evidence type="ECO:0000256" key="6">
    <source>
        <dbReference type="ARBA" id="ARBA00022692"/>
    </source>
</evidence>
<evidence type="ECO:0000256" key="8">
    <source>
        <dbReference type="ARBA" id="ARBA00022989"/>
    </source>
</evidence>
<dbReference type="GO" id="GO:0015627">
    <property type="term" value="C:type II protein secretion system complex"/>
    <property type="evidence" value="ECO:0007669"/>
    <property type="project" value="InterPro"/>
</dbReference>
<dbReference type="PIRSF" id="PIRSF015761">
    <property type="entry name" value="Protein_L"/>
    <property type="match status" value="1"/>
</dbReference>
<dbReference type="InterPro" id="IPR024230">
    <property type="entry name" value="GspL_cyto_dom"/>
</dbReference>
<comment type="caution">
    <text evidence="12">The sequence shown here is derived from an EMBL/GenBank/DDBJ whole genome shotgun (WGS) entry which is preliminary data.</text>
</comment>